<dbReference type="EMBL" id="ML170178">
    <property type="protein sequence ID" value="TDL21911.1"/>
    <property type="molecule type" value="Genomic_DNA"/>
</dbReference>
<feature type="compositionally biased region" description="Polar residues" evidence="1">
    <location>
        <begin position="34"/>
        <end position="55"/>
    </location>
</feature>
<name>A0A4Y7Q3K9_9AGAM</name>
<sequence>MNVRRLSVSISGTQAPRHLNRKASKLSKPRPTKPNANSKGWQDITTASSSTTTVKPESSSDASVPPSSPSSKPKPLGRKMTLVWKSLTGFTRTRARIGKPQRQSVLMNRFEIIVPLPRGRHGDAQFWRKPDSISRRSVISIRPRELAERRLSRR</sequence>
<dbReference type="AlphaFoldDB" id="A0A4Y7Q3K9"/>
<feature type="compositionally biased region" description="Basic residues" evidence="1">
    <location>
        <begin position="18"/>
        <end position="31"/>
    </location>
</feature>
<evidence type="ECO:0000313" key="2">
    <source>
        <dbReference type="EMBL" id="TDL21911.1"/>
    </source>
</evidence>
<dbReference type="Proteomes" id="UP000294933">
    <property type="component" value="Unassembled WGS sequence"/>
</dbReference>
<feature type="compositionally biased region" description="Low complexity" evidence="1">
    <location>
        <begin position="56"/>
        <end position="74"/>
    </location>
</feature>
<dbReference type="VEuPathDB" id="FungiDB:BD410DRAFT_284454"/>
<evidence type="ECO:0000256" key="1">
    <source>
        <dbReference type="SAM" id="MobiDB-lite"/>
    </source>
</evidence>
<proteinExistence type="predicted"/>
<accession>A0A4Y7Q3K9</accession>
<protein>
    <submittedName>
        <fullName evidence="2">Uncharacterized protein</fullName>
    </submittedName>
</protein>
<evidence type="ECO:0000313" key="3">
    <source>
        <dbReference type="Proteomes" id="UP000294933"/>
    </source>
</evidence>
<feature type="region of interest" description="Disordered" evidence="1">
    <location>
        <begin position="1"/>
        <end position="80"/>
    </location>
</feature>
<gene>
    <name evidence="2" type="ORF">BD410DRAFT_284454</name>
</gene>
<reference evidence="2 3" key="1">
    <citation type="submission" date="2018-06" db="EMBL/GenBank/DDBJ databases">
        <title>A transcriptomic atlas of mushroom development highlights an independent origin of complex multicellularity.</title>
        <authorList>
            <consortium name="DOE Joint Genome Institute"/>
            <person name="Krizsan K."/>
            <person name="Almasi E."/>
            <person name="Merenyi Z."/>
            <person name="Sahu N."/>
            <person name="Viragh M."/>
            <person name="Koszo T."/>
            <person name="Mondo S."/>
            <person name="Kiss B."/>
            <person name="Balint B."/>
            <person name="Kues U."/>
            <person name="Barry K."/>
            <person name="Hegedus J.C."/>
            <person name="Henrissat B."/>
            <person name="Johnson J."/>
            <person name="Lipzen A."/>
            <person name="Ohm R."/>
            <person name="Nagy I."/>
            <person name="Pangilinan J."/>
            <person name="Yan J."/>
            <person name="Xiong Y."/>
            <person name="Grigoriev I.V."/>
            <person name="Hibbett D.S."/>
            <person name="Nagy L.G."/>
        </authorList>
    </citation>
    <scope>NUCLEOTIDE SEQUENCE [LARGE SCALE GENOMIC DNA]</scope>
    <source>
        <strain evidence="2 3">SZMC22713</strain>
    </source>
</reference>
<keyword evidence="3" id="KW-1185">Reference proteome</keyword>
<organism evidence="2 3">
    <name type="scientific">Rickenella mellea</name>
    <dbReference type="NCBI Taxonomy" id="50990"/>
    <lineage>
        <taxon>Eukaryota</taxon>
        <taxon>Fungi</taxon>
        <taxon>Dikarya</taxon>
        <taxon>Basidiomycota</taxon>
        <taxon>Agaricomycotina</taxon>
        <taxon>Agaricomycetes</taxon>
        <taxon>Hymenochaetales</taxon>
        <taxon>Rickenellaceae</taxon>
        <taxon>Rickenella</taxon>
    </lineage>
</organism>